<reference evidence="2 3" key="1">
    <citation type="submission" date="2017-02" db="EMBL/GenBank/DDBJ databases">
        <authorList>
            <person name="Peterson S.W."/>
        </authorList>
    </citation>
    <scope>NUCLEOTIDE SEQUENCE [LARGE SCALE GENOMIC DNA]</scope>
    <source>
        <strain evidence="2 3">CIP104813</strain>
    </source>
</reference>
<dbReference type="EMBL" id="FWFG01000061">
    <property type="protein sequence ID" value="SLM91598.1"/>
    <property type="molecule type" value="Genomic_DNA"/>
</dbReference>
<gene>
    <name evidence="2" type="ORF">FM110_06805</name>
</gene>
<organism evidence="2 3">
    <name type="scientific">Brachybacterium nesterenkovii</name>
    <dbReference type="NCBI Taxonomy" id="47847"/>
    <lineage>
        <taxon>Bacteria</taxon>
        <taxon>Bacillati</taxon>
        <taxon>Actinomycetota</taxon>
        <taxon>Actinomycetes</taxon>
        <taxon>Micrococcales</taxon>
        <taxon>Dermabacteraceae</taxon>
        <taxon>Brachybacterium</taxon>
    </lineage>
</organism>
<dbReference type="EC" id="2.5.1.16" evidence="2"/>
<feature type="region of interest" description="Disordered" evidence="1">
    <location>
        <begin position="1"/>
        <end position="22"/>
    </location>
</feature>
<dbReference type="OrthoDB" id="8221452at2"/>
<name>A0A1X6X085_9MICO</name>
<dbReference type="RefSeq" id="WP_087103892.1">
    <property type="nucleotide sequence ID" value="NZ_FWFG01000061.1"/>
</dbReference>
<keyword evidence="2" id="KW-0808">Transferase</keyword>
<evidence type="ECO:0000313" key="2">
    <source>
        <dbReference type="EMBL" id="SLM91598.1"/>
    </source>
</evidence>
<dbReference type="GO" id="GO:0004766">
    <property type="term" value="F:spermidine synthase activity"/>
    <property type="evidence" value="ECO:0007669"/>
    <property type="project" value="UniProtKB-EC"/>
</dbReference>
<sequence length="281" mass="29611">MVRRRGSGPPSSAPFPHLGPTNVPIPIATGTARLVPETDGGVLIEVNGVPSSYQHPDPRHLVFEYMRWMQTALRVHLAATAPGAGRLEIAHLGGGGCSLPRALAAEHPAARQIVVELDADLAEHARTWFDLPRSPALRIRAEDAAVALASWREARFGVLIRDVFAGAETPLPLRGTAAAAHAARVLRDDGVYLVNSAGRPSSRAVLADELVTLRTAFAHIGVIAENAVLAGKRRGNSVLVASQQPLADGIDRALRSDAVAVRLVGEADLARLAASGRVLAD</sequence>
<dbReference type="Proteomes" id="UP000195981">
    <property type="component" value="Unassembled WGS sequence"/>
</dbReference>
<dbReference type="SUPFAM" id="SSF53335">
    <property type="entry name" value="S-adenosyl-L-methionine-dependent methyltransferases"/>
    <property type="match status" value="1"/>
</dbReference>
<protein>
    <submittedName>
        <fullName evidence="2">Spermidine synthase</fullName>
        <ecNumber evidence="2">2.5.1.16</ecNumber>
    </submittedName>
</protein>
<dbReference type="AlphaFoldDB" id="A0A1X6X085"/>
<dbReference type="NCBIfam" id="NF037959">
    <property type="entry name" value="MFS_SpdSyn"/>
    <property type="match status" value="1"/>
</dbReference>
<evidence type="ECO:0000313" key="3">
    <source>
        <dbReference type="Proteomes" id="UP000195981"/>
    </source>
</evidence>
<keyword evidence="3" id="KW-1185">Reference proteome</keyword>
<proteinExistence type="predicted"/>
<dbReference type="InterPro" id="IPR029063">
    <property type="entry name" value="SAM-dependent_MTases_sf"/>
</dbReference>
<evidence type="ECO:0000256" key="1">
    <source>
        <dbReference type="SAM" id="MobiDB-lite"/>
    </source>
</evidence>
<accession>A0A1X6X085</accession>
<dbReference type="Gene3D" id="3.40.50.150">
    <property type="entry name" value="Vaccinia Virus protein VP39"/>
    <property type="match status" value="1"/>
</dbReference>